<dbReference type="PRINTS" id="PR00116">
    <property type="entry name" value="ARGINASE"/>
</dbReference>
<dbReference type="GO" id="GO:0005634">
    <property type="term" value="C:nucleus"/>
    <property type="evidence" value="ECO:0007669"/>
    <property type="project" value="TreeGrafter"/>
</dbReference>
<dbReference type="PANTHER" id="PTHR43782:SF3">
    <property type="entry name" value="ARGINASE"/>
    <property type="match status" value="1"/>
</dbReference>
<evidence type="ECO:0000256" key="2">
    <source>
        <dbReference type="ARBA" id="ARBA00022801"/>
    </source>
</evidence>
<keyword evidence="3" id="KW-0464">Manganese</keyword>
<dbReference type="InterPro" id="IPR023696">
    <property type="entry name" value="Ureohydrolase_dom_sf"/>
</dbReference>
<keyword evidence="1" id="KW-0479">Metal-binding</keyword>
<dbReference type="PANTHER" id="PTHR43782">
    <property type="entry name" value="ARGINASE"/>
    <property type="match status" value="1"/>
</dbReference>
<dbReference type="GO" id="GO:0004053">
    <property type="term" value="F:arginase activity"/>
    <property type="evidence" value="ECO:0007669"/>
    <property type="project" value="TreeGrafter"/>
</dbReference>
<dbReference type="AlphaFoldDB" id="A0A7R8VWD1"/>
<name>A0A7R8VWD1_TIMDO</name>
<dbReference type="Pfam" id="PF00491">
    <property type="entry name" value="Arginase"/>
    <property type="match status" value="1"/>
</dbReference>
<evidence type="ECO:0008006" key="6">
    <source>
        <dbReference type="Google" id="ProtNLM"/>
    </source>
</evidence>
<dbReference type="GO" id="GO:0030145">
    <property type="term" value="F:manganese ion binding"/>
    <property type="evidence" value="ECO:0007669"/>
    <property type="project" value="TreeGrafter"/>
</dbReference>
<gene>
    <name evidence="5" type="ORF">TDIB3V08_LOCUS10454</name>
</gene>
<dbReference type="GO" id="GO:0005829">
    <property type="term" value="C:cytosol"/>
    <property type="evidence" value="ECO:0007669"/>
    <property type="project" value="TreeGrafter"/>
</dbReference>
<proteinExistence type="inferred from homology"/>
<dbReference type="Gene3D" id="3.40.800.10">
    <property type="entry name" value="Ureohydrolase domain"/>
    <property type="match status" value="2"/>
</dbReference>
<sequence length="445" mass="49232">MTSALANYTTKAGIDVKDWGDVNCLGVSSLPHDTFKIHSLEAVAAWTKEVSITVQNILNEGRVSVTLGGDHSISIGTIDAHMKSRGPVAVIWVDAHGDINTADTSPSGNFHGMPLAVLSKELVEYWPDLPVMSWLNRRYTLTDDVSRVSGYTETVSECPAVKDQIMLPISRYPFSNGETSLSVDPCASICGQLLNLIHLSVRNLAYIALRDVDREERAIMDKFSIASYSMYHIDKLVVVGGRIESRQRQTLWEVGWSPGNVNHGGRYDGVPATSVVVGGRIESRRHQSWWEVGLSPGDISRGWESWWEVGWRPGNVKHGGRYDGVPATSIMVGGRMESQQLRGGITLREGIQLIEEVYNTGRLSAFDMMEVNLRLGNTRDSQLTLDAAQHLLRAVFGHQRRGDIPNKTLASKLKTYKAATYLFKKLLMGPYEPELSPVLDPMLLG</sequence>
<comment type="similarity">
    <text evidence="4">Belongs to the arginase family.</text>
</comment>
<dbReference type="EMBL" id="OA572008">
    <property type="protein sequence ID" value="CAD7204295.1"/>
    <property type="molecule type" value="Genomic_DNA"/>
</dbReference>
<dbReference type="SUPFAM" id="SSF52768">
    <property type="entry name" value="Arginase/deacetylase"/>
    <property type="match status" value="2"/>
</dbReference>
<dbReference type="InterPro" id="IPR006035">
    <property type="entry name" value="Ureohydrolase"/>
</dbReference>
<dbReference type="PROSITE" id="PS51409">
    <property type="entry name" value="ARGINASE_2"/>
    <property type="match status" value="1"/>
</dbReference>
<protein>
    <recommendedName>
        <fullName evidence="6">Arginase</fullName>
    </recommendedName>
</protein>
<evidence type="ECO:0000256" key="4">
    <source>
        <dbReference type="PROSITE-ProRule" id="PRU00742"/>
    </source>
</evidence>
<accession>A0A7R8VWD1</accession>
<reference evidence="5" key="1">
    <citation type="submission" date="2020-11" db="EMBL/GenBank/DDBJ databases">
        <authorList>
            <person name="Tran Van P."/>
        </authorList>
    </citation>
    <scope>NUCLEOTIDE SEQUENCE</scope>
</reference>
<organism evidence="5">
    <name type="scientific">Timema douglasi</name>
    <name type="common">Walking stick</name>
    <dbReference type="NCBI Taxonomy" id="61478"/>
    <lineage>
        <taxon>Eukaryota</taxon>
        <taxon>Metazoa</taxon>
        <taxon>Ecdysozoa</taxon>
        <taxon>Arthropoda</taxon>
        <taxon>Hexapoda</taxon>
        <taxon>Insecta</taxon>
        <taxon>Pterygota</taxon>
        <taxon>Neoptera</taxon>
        <taxon>Polyneoptera</taxon>
        <taxon>Phasmatodea</taxon>
        <taxon>Timematodea</taxon>
        <taxon>Timematoidea</taxon>
        <taxon>Timematidae</taxon>
        <taxon>Timema</taxon>
    </lineage>
</organism>
<keyword evidence="2" id="KW-0378">Hydrolase</keyword>
<evidence type="ECO:0000313" key="5">
    <source>
        <dbReference type="EMBL" id="CAD7204295.1"/>
    </source>
</evidence>
<evidence type="ECO:0000256" key="1">
    <source>
        <dbReference type="ARBA" id="ARBA00022723"/>
    </source>
</evidence>
<evidence type="ECO:0000256" key="3">
    <source>
        <dbReference type="ARBA" id="ARBA00023211"/>
    </source>
</evidence>